<dbReference type="Proteomes" id="UP000223968">
    <property type="component" value="Unassembled WGS sequence"/>
</dbReference>
<protein>
    <submittedName>
        <fullName evidence="2">Uncharacterized protein</fullName>
    </submittedName>
</protein>
<dbReference type="EMBL" id="PDNB01000245">
    <property type="protein sequence ID" value="PGG97544.1"/>
    <property type="molecule type" value="Genomic_DNA"/>
</dbReference>
<name>A0A2B7WLL0_9EURO</name>
<evidence type="ECO:0000313" key="3">
    <source>
        <dbReference type="Proteomes" id="UP000223968"/>
    </source>
</evidence>
<feature type="region of interest" description="Disordered" evidence="1">
    <location>
        <begin position="1"/>
        <end position="22"/>
    </location>
</feature>
<sequence>MVPVSRRCWSTSQHRSQSPSPEEPLILKLPEEILIIILDLAASVDSWTYGAPNYDSGYSYTVLRSLLVVCRRFNRIATPLLYAAICIRARQPRGAIALHQTLGKEPLLRQYCRSFSIHMNALQFGRPKKYDTSMATDFASWLTKVRYLKICGGRHDEKIWWFLRDFVQHKGKIEHLCVGMVVAGSYSGTIAEHIDIPSLRSLALHGVIERKEHHAVLTPEELRTAPFTSLSLHNFEGMPDTFAKLIEWPKELHHLDFRGFETTRRYIDVCVLYPLFAIHRDTLTSISNASRYSTQLFNAAEFPNLRFLRLSRWMMRLNWVDPAADAQVLLAPKLEHFGWEFSTPEEPELWDDFGDDEEFWIREFARAAIARKVPLKTIEIIFSPDATTMDPEDSVYPWDRMDDINNVIRLHGVTLVYNEPPITRKDWLNEIRAFERRTMAEAVEGWWP</sequence>
<organism evidence="2 3">
    <name type="scientific">Helicocarpus griseus UAMH5409</name>
    <dbReference type="NCBI Taxonomy" id="1447875"/>
    <lineage>
        <taxon>Eukaryota</taxon>
        <taxon>Fungi</taxon>
        <taxon>Dikarya</taxon>
        <taxon>Ascomycota</taxon>
        <taxon>Pezizomycotina</taxon>
        <taxon>Eurotiomycetes</taxon>
        <taxon>Eurotiomycetidae</taxon>
        <taxon>Onygenales</taxon>
        <taxon>Ajellomycetaceae</taxon>
        <taxon>Helicocarpus</taxon>
    </lineage>
</organism>
<evidence type="ECO:0000256" key="1">
    <source>
        <dbReference type="SAM" id="MobiDB-lite"/>
    </source>
</evidence>
<dbReference type="OrthoDB" id="5139510at2759"/>
<evidence type="ECO:0000313" key="2">
    <source>
        <dbReference type="EMBL" id="PGG97544.1"/>
    </source>
</evidence>
<keyword evidence="3" id="KW-1185">Reference proteome</keyword>
<proteinExistence type="predicted"/>
<accession>A0A2B7WLL0</accession>
<feature type="compositionally biased region" description="Polar residues" evidence="1">
    <location>
        <begin position="8"/>
        <end position="18"/>
    </location>
</feature>
<comment type="caution">
    <text evidence="2">The sequence shown here is derived from an EMBL/GenBank/DDBJ whole genome shotgun (WGS) entry which is preliminary data.</text>
</comment>
<reference evidence="2 3" key="1">
    <citation type="submission" date="2017-10" db="EMBL/GenBank/DDBJ databases">
        <title>Comparative genomics in systemic dimorphic fungi from Ajellomycetaceae.</title>
        <authorList>
            <person name="Munoz J.F."/>
            <person name="Mcewen J.G."/>
            <person name="Clay O.K."/>
            <person name="Cuomo C.A."/>
        </authorList>
    </citation>
    <scope>NUCLEOTIDE SEQUENCE [LARGE SCALE GENOMIC DNA]</scope>
    <source>
        <strain evidence="2 3">UAMH5409</strain>
    </source>
</reference>
<dbReference type="AlphaFoldDB" id="A0A2B7WLL0"/>
<gene>
    <name evidence="2" type="ORF">AJ79_09159</name>
</gene>